<name>A0A6A0AK34_HAELA</name>
<protein>
    <submittedName>
        <fullName evidence="1">Uncharacterized protein</fullName>
    </submittedName>
</protein>
<sequence length="122" mass="13198">MAPDNSSGSTQYVVAGQVAAYVRPGPTLVVTVSAHCPFMIWASPSGPNSTQDVNNKVLLMYSTSYQSRPADALLPLTLTSPWASSGNYYTCVTWSTAINMTNTDACPPWSLLRLRVLVNLNR</sequence>
<dbReference type="Proteomes" id="UP000485058">
    <property type="component" value="Unassembled WGS sequence"/>
</dbReference>
<accession>A0A6A0AK34</accession>
<dbReference type="AlphaFoldDB" id="A0A6A0AK34"/>
<organism evidence="1 2">
    <name type="scientific">Haematococcus lacustris</name>
    <name type="common">Green alga</name>
    <name type="synonym">Haematococcus pluvialis</name>
    <dbReference type="NCBI Taxonomy" id="44745"/>
    <lineage>
        <taxon>Eukaryota</taxon>
        <taxon>Viridiplantae</taxon>
        <taxon>Chlorophyta</taxon>
        <taxon>core chlorophytes</taxon>
        <taxon>Chlorophyceae</taxon>
        <taxon>CS clade</taxon>
        <taxon>Chlamydomonadales</taxon>
        <taxon>Haematococcaceae</taxon>
        <taxon>Haematococcus</taxon>
    </lineage>
</organism>
<comment type="caution">
    <text evidence="1">The sequence shown here is derived from an EMBL/GenBank/DDBJ whole genome shotgun (WGS) entry which is preliminary data.</text>
</comment>
<feature type="non-terminal residue" evidence="1">
    <location>
        <position position="122"/>
    </location>
</feature>
<proteinExistence type="predicted"/>
<evidence type="ECO:0000313" key="1">
    <source>
        <dbReference type="EMBL" id="GFH33310.1"/>
    </source>
</evidence>
<keyword evidence="2" id="KW-1185">Reference proteome</keyword>
<evidence type="ECO:0000313" key="2">
    <source>
        <dbReference type="Proteomes" id="UP000485058"/>
    </source>
</evidence>
<feature type="non-terminal residue" evidence="1">
    <location>
        <position position="1"/>
    </location>
</feature>
<gene>
    <name evidence="1" type="ORF">HaLaN_32660</name>
</gene>
<reference evidence="1 2" key="1">
    <citation type="submission" date="2020-02" db="EMBL/GenBank/DDBJ databases">
        <title>Draft genome sequence of Haematococcus lacustris strain NIES-144.</title>
        <authorList>
            <person name="Morimoto D."/>
            <person name="Nakagawa S."/>
            <person name="Yoshida T."/>
            <person name="Sawayama S."/>
        </authorList>
    </citation>
    <scope>NUCLEOTIDE SEQUENCE [LARGE SCALE GENOMIC DNA]</scope>
    <source>
        <strain evidence="1 2">NIES-144</strain>
    </source>
</reference>
<dbReference type="EMBL" id="BLLF01008260">
    <property type="protein sequence ID" value="GFH33310.1"/>
    <property type="molecule type" value="Genomic_DNA"/>
</dbReference>